<accession>A0A6S6QYN9</accession>
<evidence type="ECO:0000313" key="5">
    <source>
        <dbReference type="Proteomes" id="UP000515561"/>
    </source>
</evidence>
<dbReference type="RefSeq" id="WP_243167874.1">
    <property type="nucleotide sequence ID" value="NZ_AP023367.1"/>
</dbReference>
<keyword evidence="5" id="KW-1185">Reference proteome</keyword>
<dbReference type="InterPro" id="IPR015854">
    <property type="entry name" value="ABC_transpr_LolD-like"/>
</dbReference>
<sequence>MEKEVLIELKDIYKIYHIGDTEITANNGVNMTIYKGEMVAIVGKSGSGKSTIMNIIGALDTPTSGQYILDGNDVSKLKDDDLAEIRNKMIGFIFQQYNLLPKQSVLDNVGLPLMYARVGDRERKKRCMEALEKVGLDDKYRNLPSQLSGGQQQRASIARALVGRPSLILADEPTGALDSKTSREVLDLLKKLHLEGNTIVLITHDNSIAVEAERVIKISDGVVIFDGDAKEYKNEIKANA</sequence>
<dbReference type="InterPro" id="IPR017871">
    <property type="entry name" value="ABC_transporter-like_CS"/>
</dbReference>
<dbReference type="InterPro" id="IPR003439">
    <property type="entry name" value="ABC_transporter-like_ATP-bd"/>
</dbReference>
<dbReference type="CDD" id="cd03255">
    <property type="entry name" value="ABC_MJ0796_LolCDE_FtsE"/>
    <property type="match status" value="1"/>
</dbReference>
<dbReference type="GO" id="GO:0022857">
    <property type="term" value="F:transmembrane transporter activity"/>
    <property type="evidence" value="ECO:0007669"/>
    <property type="project" value="UniProtKB-ARBA"/>
</dbReference>
<dbReference type="PROSITE" id="PS50893">
    <property type="entry name" value="ABC_TRANSPORTER_2"/>
    <property type="match status" value="1"/>
</dbReference>
<dbReference type="SUPFAM" id="SSF52540">
    <property type="entry name" value="P-loop containing nucleoside triphosphate hydrolases"/>
    <property type="match status" value="1"/>
</dbReference>
<dbReference type="GO" id="GO:0005524">
    <property type="term" value="F:ATP binding"/>
    <property type="evidence" value="ECO:0007669"/>
    <property type="project" value="UniProtKB-KW"/>
</dbReference>
<dbReference type="InterPro" id="IPR003593">
    <property type="entry name" value="AAA+_ATPase"/>
</dbReference>
<dbReference type="Proteomes" id="UP000515561">
    <property type="component" value="Chromosome"/>
</dbReference>
<dbReference type="KEGG" id="acel:acsn021_01140"/>
<dbReference type="Pfam" id="PF00005">
    <property type="entry name" value="ABC_tran"/>
    <property type="match status" value="1"/>
</dbReference>
<dbReference type="Gene3D" id="3.40.50.300">
    <property type="entry name" value="P-loop containing nucleotide triphosphate hydrolases"/>
    <property type="match status" value="1"/>
</dbReference>
<dbReference type="FunFam" id="3.40.50.300:FF:000032">
    <property type="entry name" value="Export ABC transporter ATP-binding protein"/>
    <property type="match status" value="1"/>
</dbReference>
<dbReference type="GO" id="GO:0005886">
    <property type="term" value="C:plasma membrane"/>
    <property type="evidence" value="ECO:0007669"/>
    <property type="project" value="TreeGrafter"/>
</dbReference>
<dbReference type="PANTHER" id="PTHR24220:SF86">
    <property type="entry name" value="ABC TRANSPORTER ABCH.1"/>
    <property type="match status" value="1"/>
</dbReference>
<keyword evidence="1" id="KW-0813">Transport</keyword>
<organism evidence="4 5">
    <name type="scientific">Anaerocolumna cellulosilytica</name>
    <dbReference type="NCBI Taxonomy" id="433286"/>
    <lineage>
        <taxon>Bacteria</taxon>
        <taxon>Bacillati</taxon>
        <taxon>Bacillota</taxon>
        <taxon>Clostridia</taxon>
        <taxon>Lachnospirales</taxon>
        <taxon>Lachnospiraceae</taxon>
        <taxon>Anaerocolumna</taxon>
    </lineage>
</organism>
<reference evidence="4 5" key="1">
    <citation type="journal article" date="2016" name="Int. J. Syst. Evol. Microbiol.">
        <title>Descriptions of Anaerotaenia torta gen. nov., sp. nov. and Anaerocolumna cellulosilytica gen. nov., sp. nov. isolated from a methanogenic reactor of cattle waste.</title>
        <authorList>
            <person name="Uek A."/>
            <person name="Ohtaki Y."/>
            <person name="Kaku N."/>
            <person name="Ueki K."/>
        </authorList>
    </citation>
    <scope>NUCLEOTIDE SEQUENCE [LARGE SCALE GENOMIC DNA]</scope>
    <source>
        <strain evidence="4 5">SN021</strain>
    </source>
</reference>
<dbReference type="AlphaFoldDB" id="A0A6S6QYN9"/>
<proteinExistence type="predicted"/>
<dbReference type="InterPro" id="IPR027417">
    <property type="entry name" value="P-loop_NTPase"/>
</dbReference>
<dbReference type="InterPro" id="IPR017911">
    <property type="entry name" value="MacB-like_ATP-bd"/>
</dbReference>
<dbReference type="GO" id="GO:0016887">
    <property type="term" value="F:ATP hydrolysis activity"/>
    <property type="evidence" value="ECO:0007669"/>
    <property type="project" value="InterPro"/>
</dbReference>
<dbReference type="GO" id="GO:0098796">
    <property type="term" value="C:membrane protein complex"/>
    <property type="evidence" value="ECO:0007669"/>
    <property type="project" value="UniProtKB-ARBA"/>
</dbReference>
<dbReference type="EMBL" id="AP023367">
    <property type="protein sequence ID" value="BCJ92545.1"/>
    <property type="molecule type" value="Genomic_DNA"/>
</dbReference>
<dbReference type="SMART" id="SM00382">
    <property type="entry name" value="AAA"/>
    <property type="match status" value="1"/>
</dbReference>
<name>A0A6S6QYN9_9FIRM</name>
<evidence type="ECO:0000313" key="4">
    <source>
        <dbReference type="EMBL" id="BCJ92545.1"/>
    </source>
</evidence>
<evidence type="ECO:0000256" key="1">
    <source>
        <dbReference type="ARBA" id="ARBA00022448"/>
    </source>
</evidence>
<dbReference type="PANTHER" id="PTHR24220">
    <property type="entry name" value="IMPORT ATP-BINDING PROTEIN"/>
    <property type="match status" value="1"/>
</dbReference>
<evidence type="ECO:0000256" key="2">
    <source>
        <dbReference type="ARBA" id="ARBA00022741"/>
    </source>
</evidence>
<dbReference type="PROSITE" id="PS00211">
    <property type="entry name" value="ABC_TRANSPORTER_1"/>
    <property type="match status" value="1"/>
</dbReference>
<protein>
    <submittedName>
        <fullName evidence="4">Peptide ABC transporter ATP-binding protein</fullName>
    </submittedName>
</protein>
<evidence type="ECO:0000256" key="3">
    <source>
        <dbReference type="ARBA" id="ARBA00022840"/>
    </source>
</evidence>
<keyword evidence="3 4" id="KW-0067">ATP-binding</keyword>
<keyword evidence="2" id="KW-0547">Nucleotide-binding</keyword>
<gene>
    <name evidence="4" type="ORF">acsn021_01140</name>
</gene>